<evidence type="ECO:0000313" key="3">
    <source>
        <dbReference type="Proteomes" id="UP000199045"/>
    </source>
</evidence>
<dbReference type="OrthoDB" id="646460at2"/>
<organism evidence="2 3">
    <name type="scientific">Chitinophaga filiformis</name>
    <name type="common">Myxococcus filiformis</name>
    <name type="synonym">Flexibacter filiformis</name>
    <dbReference type="NCBI Taxonomy" id="104663"/>
    <lineage>
        <taxon>Bacteria</taxon>
        <taxon>Pseudomonadati</taxon>
        <taxon>Bacteroidota</taxon>
        <taxon>Chitinophagia</taxon>
        <taxon>Chitinophagales</taxon>
        <taxon>Chitinophagaceae</taxon>
        <taxon>Chitinophaga</taxon>
    </lineage>
</organism>
<dbReference type="EMBL" id="FNBN01000005">
    <property type="protein sequence ID" value="SDG57783.1"/>
    <property type="molecule type" value="Genomic_DNA"/>
</dbReference>
<dbReference type="AlphaFoldDB" id="A0A1G7VDH6"/>
<feature type="chain" id="PRO_5011517822" description="DUF4421 domain-containing protein" evidence="1">
    <location>
        <begin position="31"/>
        <end position="340"/>
    </location>
</feature>
<evidence type="ECO:0000313" key="2">
    <source>
        <dbReference type="EMBL" id="SDG57783.1"/>
    </source>
</evidence>
<accession>A0A1G7VDH6</accession>
<gene>
    <name evidence="2" type="ORF">SAMN04488121_10574</name>
</gene>
<evidence type="ECO:0008006" key="4">
    <source>
        <dbReference type="Google" id="ProtNLM"/>
    </source>
</evidence>
<dbReference type="PROSITE" id="PS51257">
    <property type="entry name" value="PROKAR_LIPOPROTEIN"/>
    <property type="match status" value="1"/>
</dbReference>
<sequence length="340" mass="39088">MRLKYFLLNLQLNISLFLLLQFSGAGCLYAQHASDSAWVKPFQKDNNIQIYGGYAGSSFIFQTKKTPRDYLHLLANNSGYTGINVNYKFLSLFYEFTLPYTSLADRKTGLRSRNLELSQFGSRFGIEASYQHVNGMLFEVRRRRTEPPVTFEDIRYRKYALNLYLFANPRHFSYTAANYYSKLQQQSAGSWMFMVSPEYQQFSFSQANLIGDQAKDSMVYELVKPQPTWVSTIGYVGYSYNLVMDDGHWSISPTLLLGAGGQYPLYDSRFNPKQITLVYSALGRVNCGYNGEHFFSYLSASHDYTRNHLPAAHLHLQNSDFSITFGYRFSALKHKILGVI</sequence>
<feature type="signal peptide" evidence="1">
    <location>
        <begin position="1"/>
        <end position="30"/>
    </location>
</feature>
<protein>
    <recommendedName>
        <fullName evidence="4">DUF4421 domain-containing protein</fullName>
    </recommendedName>
</protein>
<evidence type="ECO:0000256" key="1">
    <source>
        <dbReference type="SAM" id="SignalP"/>
    </source>
</evidence>
<keyword evidence="1" id="KW-0732">Signal</keyword>
<dbReference type="RefSeq" id="WP_089834746.1">
    <property type="nucleotide sequence ID" value="NZ_FNBN01000005.1"/>
</dbReference>
<dbReference type="Proteomes" id="UP000199045">
    <property type="component" value="Unassembled WGS sequence"/>
</dbReference>
<name>A0A1G7VDH6_CHIFI</name>
<dbReference type="Pfam" id="PF14391">
    <property type="entry name" value="DUF4421"/>
    <property type="match status" value="1"/>
</dbReference>
<reference evidence="2 3" key="1">
    <citation type="submission" date="2016-10" db="EMBL/GenBank/DDBJ databases">
        <authorList>
            <person name="de Groot N.N."/>
        </authorList>
    </citation>
    <scope>NUCLEOTIDE SEQUENCE [LARGE SCALE GENOMIC DNA]</scope>
    <source>
        <strain evidence="2 3">DSM 527</strain>
    </source>
</reference>
<dbReference type="InterPro" id="IPR025535">
    <property type="entry name" value="DUF4421"/>
</dbReference>
<proteinExistence type="predicted"/>
<dbReference type="STRING" id="104663.SAMN04488121_10574"/>